<dbReference type="AlphaFoldDB" id="A0AA86RV44"/>
<keyword evidence="2" id="KW-1185">Reference proteome</keyword>
<protein>
    <submittedName>
        <fullName evidence="1">Uncharacterized protein</fullName>
    </submittedName>
</protein>
<gene>
    <name evidence="1" type="ORF">AYBTSS11_LOCUS5015</name>
</gene>
<dbReference type="Gramene" id="rna-AYBTSS11_LOCUS5015">
    <property type="protein sequence ID" value="CAJ1931015.1"/>
    <property type="gene ID" value="gene-AYBTSS11_LOCUS5015"/>
</dbReference>
<sequence>MEMCDMSAETEDCMHLHLQADVKQKIVITHMHHGFTHGYTPSTVGGYGPRADGRFSLVASGQSGFAPFGSGYGISMNFEPGLNAEFGGNANFNSNLSYGRGVNPYFIGSSNRFGSPVGFVSGNGGNNSLLM</sequence>
<dbReference type="Proteomes" id="UP001189624">
    <property type="component" value="Chromosome 2"/>
</dbReference>
<organism evidence="1 2">
    <name type="scientific">Sphenostylis stenocarpa</name>
    <dbReference type="NCBI Taxonomy" id="92480"/>
    <lineage>
        <taxon>Eukaryota</taxon>
        <taxon>Viridiplantae</taxon>
        <taxon>Streptophyta</taxon>
        <taxon>Embryophyta</taxon>
        <taxon>Tracheophyta</taxon>
        <taxon>Spermatophyta</taxon>
        <taxon>Magnoliopsida</taxon>
        <taxon>eudicotyledons</taxon>
        <taxon>Gunneridae</taxon>
        <taxon>Pentapetalae</taxon>
        <taxon>rosids</taxon>
        <taxon>fabids</taxon>
        <taxon>Fabales</taxon>
        <taxon>Fabaceae</taxon>
        <taxon>Papilionoideae</taxon>
        <taxon>50 kb inversion clade</taxon>
        <taxon>NPAAA clade</taxon>
        <taxon>indigoferoid/millettioid clade</taxon>
        <taxon>Phaseoleae</taxon>
        <taxon>Sphenostylis</taxon>
    </lineage>
</organism>
<proteinExistence type="predicted"/>
<reference evidence="1" key="1">
    <citation type="submission" date="2023-10" db="EMBL/GenBank/DDBJ databases">
        <authorList>
            <person name="Domelevo Entfellner J.-B."/>
        </authorList>
    </citation>
    <scope>NUCLEOTIDE SEQUENCE</scope>
</reference>
<dbReference type="EMBL" id="OY731399">
    <property type="protein sequence ID" value="CAJ1931015.1"/>
    <property type="molecule type" value="Genomic_DNA"/>
</dbReference>
<evidence type="ECO:0000313" key="2">
    <source>
        <dbReference type="Proteomes" id="UP001189624"/>
    </source>
</evidence>
<evidence type="ECO:0000313" key="1">
    <source>
        <dbReference type="EMBL" id="CAJ1931015.1"/>
    </source>
</evidence>
<accession>A0AA86RV44</accession>
<name>A0AA86RV44_9FABA</name>